<proteinExistence type="predicted"/>
<organism evidence="3 5">
    <name type="scientific">Lactobacillus crispatus</name>
    <dbReference type="NCBI Taxonomy" id="47770"/>
    <lineage>
        <taxon>Bacteria</taxon>
        <taxon>Bacillati</taxon>
        <taxon>Bacillota</taxon>
        <taxon>Bacilli</taxon>
        <taxon>Lactobacillales</taxon>
        <taxon>Lactobacillaceae</taxon>
        <taxon>Lactobacillus</taxon>
    </lineage>
</organism>
<feature type="domain" description="AAA" evidence="1">
    <location>
        <begin position="35"/>
        <end position="163"/>
    </location>
</feature>
<dbReference type="PANTHER" id="PTHR33295">
    <property type="entry name" value="ATPASE"/>
    <property type="match status" value="1"/>
</dbReference>
<dbReference type="SUPFAM" id="SSF52540">
    <property type="entry name" value="P-loop containing nucleoside triphosphate hydrolases"/>
    <property type="match status" value="1"/>
</dbReference>
<name>A0A135YMJ2_9LACO</name>
<evidence type="ECO:0000313" key="6">
    <source>
        <dbReference type="Proteomes" id="UP001434419"/>
    </source>
</evidence>
<comment type="caution">
    <text evidence="3">The sequence shown here is derived from an EMBL/GenBank/DDBJ whole genome shotgun (WGS) entry which is preliminary data.</text>
</comment>
<dbReference type="Pfam" id="PF13635">
    <property type="entry name" value="DUF4143"/>
    <property type="match status" value="1"/>
</dbReference>
<evidence type="ECO:0000313" key="4">
    <source>
        <dbReference type="EMBL" id="MES5148558.1"/>
    </source>
</evidence>
<dbReference type="EMBL" id="JBETVU010000012">
    <property type="protein sequence ID" value="MES5148558.1"/>
    <property type="molecule type" value="Genomic_DNA"/>
</dbReference>
<reference evidence="3" key="1">
    <citation type="submission" date="2023-08" db="EMBL/GenBank/DDBJ databases">
        <title>Lactobacillus from the Female Urinary Tract.</title>
        <authorList>
            <person name="Stegman N."/>
            <person name="Jackson B."/>
            <person name="Steiling M."/>
            <person name="Sedano C."/>
            <person name="Wolfe A."/>
            <person name="Putonti C."/>
        </authorList>
    </citation>
    <scope>NUCLEOTIDE SEQUENCE</scope>
    <source>
        <strain evidence="3">UMB5661</strain>
    </source>
</reference>
<dbReference type="Proteomes" id="UP001434419">
    <property type="component" value="Unassembled WGS sequence"/>
</dbReference>
<evidence type="ECO:0000259" key="2">
    <source>
        <dbReference type="Pfam" id="PF13635"/>
    </source>
</evidence>
<dbReference type="Proteomes" id="UP001253287">
    <property type="component" value="Unassembled WGS sequence"/>
</dbReference>
<protein>
    <submittedName>
        <fullName evidence="3">ATP-binding protein</fullName>
    </submittedName>
</protein>
<dbReference type="InterPro" id="IPR041682">
    <property type="entry name" value="AAA_14"/>
</dbReference>
<dbReference type="InterPro" id="IPR027417">
    <property type="entry name" value="P-loop_NTPase"/>
</dbReference>
<evidence type="ECO:0000259" key="1">
    <source>
        <dbReference type="Pfam" id="PF13173"/>
    </source>
</evidence>
<dbReference type="InterPro" id="IPR025420">
    <property type="entry name" value="DUF4143"/>
</dbReference>
<accession>A0A135YMJ2</accession>
<dbReference type="EMBL" id="JAVTXN010000146">
    <property type="protein sequence ID" value="MDT9610730.1"/>
    <property type="molecule type" value="Genomic_DNA"/>
</dbReference>
<dbReference type="Pfam" id="PF13173">
    <property type="entry name" value="AAA_14"/>
    <property type="match status" value="1"/>
</dbReference>
<evidence type="ECO:0000313" key="3">
    <source>
        <dbReference type="EMBL" id="MDT9610730.1"/>
    </source>
</evidence>
<gene>
    <name evidence="4" type="ORF">ABVC42_01135</name>
    <name evidence="3" type="ORF">RON39_11665</name>
</gene>
<keyword evidence="3" id="KW-0067">ATP-binding</keyword>
<evidence type="ECO:0000313" key="5">
    <source>
        <dbReference type="Proteomes" id="UP001253287"/>
    </source>
</evidence>
<keyword evidence="6" id="KW-1185">Reference proteome</keyword>
<sequence length="358" mass="41183">MNPDLLAALILEGQKNIKSIAIIPRDYHFEDSLNYVLVGLRRAGKSTLLFKRAQDLVDKQNVDWSQIVYLNFEDERLDGFQLADCNNILIAANQLTTKKHYFLFDEIQNIAGWEKFARRLADQGESVYLTGSNSKVLGHDIVLRLGGRYMTKYVAPFSFTEYLTAKKIPHDKLSVLDTVNNGQIRAAANEYLCYGGLPESIILTDKRNYLTSIYQNVFLADIIVRNKIRNEKTISLLLRKIADTVMHKVSYATLYKNIKNVISTVSRNSIIDYIDYAKDAYLLFSTKNYFAKFSERESSPKYYFTDNGILNLFYLDKLPALLENLVAIKLHNKYQENLFYLKSQKTGIDIDFYTRGAS</sequence>
<dbReference type="RefSeq" id="WP_020992948.1">
    <property type="nucleotide sequence ID" value="NZ_CP033426.1"/>
</dbReference>
<keyword evidence="3" id="KW-0547">Nucleotide-binding</keyword>
<reference evidence="4" key="2">
    <citation type="submission" date="2024-06" db="EMBL/GenBank/DDBJ databases">
        <title>Vaginal Lactobacillus fatty acid response mechanisms reveal a metabolite-targeted strategy for bacterial vaginosis treatment.</title>
        <authorList>
            <person name="Zhu M."/>
            <person name="Blainey P.C."/>
            <person name="Bloom S.M."/>
            <person name="Kwon D.S."/>
        </authorList>
    </citation>
    <scope>NUCLEOTIDE SEQUENCE</scope>
    <source>
        <strain evidence="4">194_F1_1</strain>
    </source>
</reference>
<dbReference type="PANTHER" id="PTHR33295:SF8">
    <property type="entry name" value="AAA+ ATPASE DOMAIN-CONTAINING PROTEIN"/>
    <property type="match status" value="1"/>
</dbReference>
<dbReference type="GO" id="GO:0005524">
    <property type="term" value="F:ATP binding"/>
    <property type="evidence" value="ECO:0007669"/>
    <property type="project" value="UniProtKB-KW"/>
</dbReference>
<dbReference type="AlphaFoldDB" id="A0A135YMJ2"/>
<feature type="domain" description="DUF4143" evidence="2">
    <location>
        <begin position="221"/>
        <end position="353"/>
    </location>
</feature>